<organism evidence="1 2">
    <name type="scientific">Candidatus Tenderia electrophaga</name>
    <dbReference type="NCBI Taxonomy" id="1748243"/>
    <lineage>
        <taxon>Bacteria</taxon>
        <taxon>Pseudomonadati</taxon>
        <taxon>Pseudomonadota</taxon>
        <taxon>Gammaproteobacteria</taxon>
        <taxon>Candidatus Tenderiales</taxon>
        <taxon>Candidatus Tenderiaceae</taxon>
        <taxon>Candidatus Tenderia</taxon>
    </lineage>
</organism>
<reference evidence="1" key="1">
    <citation type="submission" date="2015-10" db="EMBL/GenBank/DDBJ databases">
        <title>Description of Candidatus Tenderia electrophaga gen. nov, sp. nov., an Uncultivated Electroautotroph from a Biocathode Enrichment.</title>
        <authorList>
            <person name="Eddie B.J."/>
            <person name="Malanoski A.P."/>
            <person name="Wang Z."/>
            <person name="Hall R.J."/>
            <person name="Oh S.D."/>
            <person name="Heiner C."/>
            <person name="Lin B."/>
            <person name="Strycharz-Glaven S.M."/>
        </authorList>
    </citation>
    <scope>NUCLEOTIDE SEQUENCE [LARGE SCALE GENOMIC DNA]</scope>
    <source>
        <strain evidence="1">NRL1</strain>
        <plasmid evidence="1">unnamed</plasmid>
    </source>
</reference>
<evidence type="ECO:0008006" key="3">
    <source>
        <dbReference type="Google" id="ProtNLM"/>
    </source>
</evidence>
<dbReference type="AlphaFoldDB" id="A0A0S2TIR5"/>
<gene>
    <name evidence="1" type="ORF">Tel_17115</name>
</gene>
<geneLocation type="plasmid" evidence="1 2">
    <name>unnamed</name>
</geneLocation>
<dbReference type="KEGG" id="tee:Tel_17115"/>
<accession>A0A0S2TIR5</accession>
<proteinExistence type="predicted"/>
<dbReference type="EMBL" id="CP013100">
    <property type="protein sequence ID" value="ALP54975.1"/>
    <property type="molecule type" value="Genomic_DNA"/>
</dbReference>
<keyword evidence="1" id="KW-0614">Plasmid</keyword>
<protein>
    <recommendedName>
        <fullName evidence="3">HEPN domain-containing protein</fullName>
    </recommendedName>
</protein>
<evidence type="ECO:0000313" key="2">
    <source>
        <dbReference type="Proteomes" id="UP000055136"/>
    </source>
</evidence>
<name>A0A0S2TIR5_9GAMM</name>
<keyword evidence="2" id="KW-1185">Reference proteome</keyword>
<sequence length="174" mass="20145">MVNYTLVVDSELLKLSIPDRFFEYAESYGNGAKALAEKMVFDKDEATWPNAAVVLMLSAHSVELFMKGAIFKFDSKAKIGNHNIDALLEKYCQTYREERYYFDMPFKTEYPGMSEEEIEALKENKRPTPSVLYRYPTETGESEWKGSYGFEASSFLPIISGLLQDYRRLRKCFT</sequence>
<dbReference type="Proteomes" id="UP000055136">
    <property type="component" value="Plasmid unnamed"/>
</dbReference>
<evidence type="ECO:0000313" key="1">
    <source>
        <dbReference type="EMBL" id="ALP54975.1"/>
    </source>
</evidence>